<dbReference type="EMBL" id="LAZR01001334">
    <property type="protein sequence ID" value="KKN46389.1"/>
    <property type="molecule type" value="Genomic_DNA"/>
</dbReference>
<name>A0A0F9QVD9_9ZZZZ</name>
<feature type="region of interest" description="Disordered" evidence="1">
    <location>
        <begin position="669"/>
        <end position="689"/>
    </location>
</feature>
<evidence type="ECO:0000313" key="2">
    <source>
        <dbReference type="EMBL" id="KKN46389.1"/>
    </source>
</evidence>
<accession>A0A0F9QVD9</accession>
<evidence type="ECO:0000256" key="1">
    <source>
        <dbReference type="SAM" id="MobiDB-lite"/>
    </source>
</evidence>
<protein>
    <submittedName>
        <fullName evidence="2">Uncharacterized protein</fullName>
    </submittedName>
</protein>
<organism evidence="2">
    <name type="scientific">marine sediment metagenome</name>
    <dbReference type="NCBI Taxonomy" id="412755"/>
    <lineage>
        <taxon>unclassified sequences</taxon>
        <taxon>metagenomes</taxon>
        <taxon>ecological metagenomes</taxon>
    </lineage>
</organism>
<dbReference type="AlphaFoldDB" id="A0A0F9QVD9"/>
<proteinExistence type="predicted"/>
<comment type="caution">
    <text evidence="2">The sequence shown here is derived from an EMBL/GenBank/DDBJ whole genome shotgun (WGS) entry which is preliminary data.</text>
</comment>
<gene>
    <name evidence="2" type="ORF">LCGC14_0673650</name>
</gene>
<feature type="compositionally biased region" description="Basic residues" evidence="1">
    <location>
        <begin position="680"/>
        <end position="689"/>
    </location>
</feature>
<reference evidence="2" key="1">
    <citation type="journal article" date="2015" name="Nature">
        <title>Complex archaea that bridge the gap between prokaryotes and eukaryotes.</title>
        <authorList>
            <person name="Spang A."/>
            <person name="Saw J.H."/>
            <person name="Jorgensen S.L."/>
            <person name="Zaremba-Niedzwiedzka K."/>
            <person name="Martijn J."/>
            <person name="Lind A.E."/>
            <person name="van Eijk R."/>
            <person name="Schleper C."/>
            <person name="Guy L."/>
            <person name="Ettema T.J."/>
        </authorList>
    </citation>
    <scope>NUCLEOTIDE SEQUENCE</scope>
</reference>
<sequence>MRLLIQWTLKEPANWVPLDSSAWASLPKLREPPPGKTGDKNVKPGWVYDLNVQGVRFSGNDHYAVEETGGGAIRVTVWNDDPDDWPEGSKYARVWTLLPLAPDDKLGGAINTKQVQILYAQDAAKFPTALPWEDFFPIRNALLAAGLERHGVWVSDPKSEELLAAQEPWGWRHWVDHLSEGESDPDPSVLAPDRRRLKQQRPLGRYRKPKGTRTYFGRSDLRGTGIHLAIEENAFETSAGPGDSETVLVPKAEGKMAFAFTTPNTEPGSADWPDGSPEPYEVKLDVSTAEADIDYGLLDLPGAVGHFARVNSSLTTDLETHPQAEGFFEGTGIKTATYTGTWAAGNATDRFEALVAARNTNAHMDESFGLTFDADASASGPWTAVGGDVTGAAILTGAATVNARARLLAQAKAVVTGAATIIALASTIIVGQASIEGAATVAAAGRVDHQARAVVTGAATVAPAGRIEREAKASIEGAATVAARATNEVHARAVVEGAATLSASGTTGTVITGAAILEGAATVTARAALTAHAQASLEGAATLSAIGTVQGVQEGAAVMEGAATVAARAELTAHARASIEGAATVAARAELTIAAKSAITGAATVLARPAGITRSAAVTIIGAASISAVGTLIIGEVGEAEEGFSVPGRPQGFKMVRAQGFVTRKRKPGFETVRPQGFGTRKRKPGFDT</sequence>